<dbReference type="SUPFAM" id="SSF46458">
    <property type="entry name" value="Globin-like"/>
    <property type="match status" value="1"/>
</dbReference>
<dbReference type="CDD" id="cd06184">
    <property type="entry name" value="flavohem_like_fad_nad_binding"/>
    <property type="match status" value="1"/>
</dbReference>
<comment type="cofactor">
    <cofactor evidence="2">
        <name>FAD</name>
        <dbReference type="ChEBI" id="CHEBI:57692"/>
    </cofactor>
</comment>
<accession>A0A4Z1P4K7</accession>
<dbReference type="Proteomes" id="UP000298493">
    <property type="component" value="Unassembled WGS sequence"/>
</dbReference>
<dbReference type="Pfam" id="PF00175">
    <property type="entry name" value="NAD_binding_1"/>
    <property type="match status" value="1"/>
</dbReference>
<dbReference type="GO" id="GO:0019825">
    <property type="term" value="F:oxygen binding"/>
    <property type="evidence" value="ECO:0007669"/>
    <property type="project" value="InterPro"/>
</dbReference>
<sequence length="419" mass="46965">MSLTPEQTVLIKATVPVLKDHGLDITRIFYENMIAAHPELENIFNKANQVELHQPRALAHALFAYASHINHLGVLSPAVELIANKHASLYIQPEQYGIVGEYLLAAMKEVLGDALTPELHEAWAAAYWQLANIFIKKEDDIYATLDGWTDWRDFRIAKKVVESKEITSFHLEPVDGKRLPAFKPGQYISVQIEVPQLGHMQTRQYSLSDAPWEDHYRISVKKEAGLDPKAEGAEKRPGLVSNSMHDLKNVGDVVRVSHPQGDFFLDSTPAAEDWPIVLVSGGVGLTALTSILNSLVARHSTRPISWIHAARTHDVRAFGHHLREIQRTRDNVQAVFFDAKPSPDLVLGKDYDYAGRLNLSRLDKETELYVSDPRTQYYICGPAGFMIDMEKVLLSYGIGKERIKMELFGTGGVPRSIGE</sequence>
<comment type="caution">
    <text evidence="19">The sequence shown here is derived from an EMBL/GenBank/DDBJ whole genome shotgun (WGS) entry which is preliminary data.</text>
</comment>
<dbReference type="InterPro" id="IPR039261">
    <property type="entry name" value="FNR_nucleotide-bd"/>
</dbReference>
<dbReference type="FunFam" id="3.40.50.80:FF:000010">
    <property type="entry name" value="Flavohemoprotein"/>
    <property type="match status" value="1"/>
</dbReference>
<dbReference type="FunFam" id="1.10.490.10:FF:000003">
    <property type="entry name" value="Flavohemoprotein"/>
    <property type="match status" value="1"/>
</dbReference>
<keyword evidence="11" id="KW-0560">Oxidoreductase</keyword>
<dbReference type="InterPro" id="IPR000971">
    <property type="entry name" value="Globin"/>
</dbReference>
<dbReference type="InterPro" id="IPR017927">
    <property type="entry name" value="FAD-bd_FR_type"/>
</dbReference>
<dbReference type="EMBL" id="SNSC02000021">
    <property type="protein sequence ID" value="TID15150.1"/>
    <property type="molecule type" value="Genomic_DNA"/>
</dbReference>
<proteinExistence type="inferred from homology"/>
<dbReference type="InterPro" id="IPR017938">
    <property type="entry name" value="Riboflavin_synthase-like_b-brl"/>
</dbReference>
<dbReference type="GO" id="GO:0008941">
    <property type="term" value="F:nitric oxide dioxygenase NAD(P)H activity"/>
    <property type="evidence" value="ECO:0007669"/>
    <property type="project" value="UniProtKB-EC"/>
</dbReference>
<evidence type="ECO:0000256" key="16">
    <source>
        <dbReference type="ARBA" id="ARBA00056398"/>
    </source>
</evidence>
<comment type="similarity">
    <text evidence="3">In the C-terminal section; belongs to the flavoprotein pyridine nucleotide cytochrome reductase family.</text>
</comment>
<keyword evidence="10" id="KW-0521">NADP</keyword>
<dbReference type="SUPFAM" id="SSF52343">
    <property type="entry name" value="Ferredoxin reductase-like, C-terminal NADP-linked domain"/>
    <property type="match status" value="1"/>
</dbReference>
<dbReference type="InterPro" id="IPR001433">
    <property type="entry name" value="OxRdtase_FAD/NAD-bd"/>
</dbReference>
<dbReference type="GO" id="GO:0020037">
    <property type="term" value="F:heme binding"/>
    <property type="evidence" value="ECO:0007669"/>
    <property type="project" value="InterPro"/>
</dbReference>
<feature type="domain" description="FAD-binding FR-type" evidence="18">
    <location>
        <begin position="149"/>
        <end position="266"/>
    </location>
</feature>
<keyword evidence="9" id="KW-0274">FAD</keyword>
<keyword evidence="12" id="KW-0408">Iron</keyword>
<comment type="function">
    <text evidence="16">In the presence of oxygen and NADH, it has NADH oxidase activity, which leads to the generation of superoxide and H(2)O(2). Under anaerobic conditions, it also exhibits nitric oxide reductase and FAD reductase activities. However, all these reactions are much lower than NOD activity.</text>
</comment>
<dbReference type="PANTHER" id="PTHR43396">
    <property type="entry name" value="FLAVOHEMOPROTEIN"/>
    <property type="match status" value="1"/>
</dbReference>
<feature type="domain" description="Globin" evidence="17">
    <location>
        <begin position="2"/>
        <end position="139"/>
    </location>
</feature>
<dbReference type="SUPFAM" id="SSF63380">
    <property type="entry name" value="Riboflavin synthase domain-like"/>
    <property type="match status" value="1"/>
</dbReference>
<dbReference type="Gene3D" id="1.10.490.10">
    <property type="entry name" value="Globins"/>
    <property type="match status" value="1"/>
</dbReference>
<keyword evidence="13" id="KW-0520">NAD</keyword>
<dbReference type="OrthoDB" id="436496at2759"/>
<dbReference type="PROSITE" id="PS01033">
    <property type="entry name" value="GLOBIN"/>
    <property type="match status" value="1"/>
</dbReference>
<evidence type="ECO:0000259" key="18">
    <source>
        <dbReference type="PROSITE" id="PS51384"/>
    </source>
</evidence>
<dbReference type="STRING" id="86259.A0A4Z1P4K7"/>
<dbReference type="InterPro" id="IPR009050">
    <property type="entry name" value="Globin-like_sf"/>
</dbReference>
<dbReference type="GO" id="GO:0046210">
    <property type="term" value="P:nitric oxide catabolic process"/>
    <property type="evidence" value="ECO:0007669"/>
    <property type="project" value="TreeGrafter"/>
</dbReference>
<evidence type="ECO:0000256" key="7">
    <source>
        <dbReference type="ARBA" id="ARBA00022630"/>
    </source>
</evidence>
<evidence type="ECO:0000256" key="8">
    <source>
        <dbReference type="ARBA" id="ARBA00022723"/>
    </source>
</evidence>
<dbReference type="Gene3D" id="2.40.30.10">
    <property type="entry name" value="Translation factors"/>
    <property type="match status" value="1"/>
</dbReference>
<dbReference type="GO" id="GO:0046872">
    <property type="term" value="F:metal ion binding"/>
    <property type="evidence" value="ECO:0007669"/>
    <property type="project" value="UniProtKB-KW"/>
</dbReference>
<dbReference type="Pfam" id="PF00042">
    <property type="entry name" value="Globin"/>
    <property type="match status" value="1"/>
</dbReference>
<dbReference type="FunFam" id="2.40.30.10:FF:000034">
    <property type="entry name" value="Flavohemoprotein"/>
    <property type="match status" value="1"/>
</dbReference>
<evidence type="ECO:0000259" key="17">
    <source>
        <dbReference type="PROSITE" id="PS01033"/>
    </source>
</evidence>
<keyword evidence="5" id="KW-0216">Detoxification</keyword>
<gene>
    <name evidence="19" type="ORF">E6O75_ATG08403</name>
</gene>
<dbReference type="NCBIfam" id="NF009805">
    <property type="entry name" value="PRK13289.1"/>
    <property type="match status" value="1"/>
</dbReference>
<keyword evidence="7" id="KW-0285">Flavoprotein</keyword>
<comment type="catalytic activity">
    <reaction evidence="15">
        <text>2 nitric oxide + NADPH + 2 O2 = 2 nitrate + NADP(+) + H(+)</text>
        <dbReference type="Rhea" id="RHEA:19465"/>
        <dbReference type="ChEBI" id="CHEBI:15378"/>
        <dbReference type="ChEBI" id="CHEBI:15379"/>
        <dbReference type="ChEBI" id="CHEBI:16480"/>
        <dbReference type="ChEBI" id="CHEBI:17632"/>
        <dbReference type="ChEBI" id="CHEBI:57783"/>
        <dbReference type="ChEBI" id="CHEBI:58349"/>
        <dbReference type="EC" id="1.14.12.17"/>
    </reaction>
</comment>
<evidence type="ECO:0000256" key="10">
    <source>
        <dbReference type="ARBA" id="ARBA00022857"/>
    </source>
</evidence>
<protein>
    <recommendedName>
        <fullName evidence="4">nitric oxide dioxygenase</fullName>
        <ecNumber evidence="4">1.14.12.17</ecNumber>
    </recommendedName>
</protein>
<dbReference type="PROSITE" id="PS51384">
    <property type="entry name" value="FAD_FR"/>
    <property type="match status" value="1"/>
</dbReference>
<reference evidence="19 20" key="1">
    <citation type="submission" date="2019-04" db="EMBL/GenBank/DDBJ databases">
        <title>High contiguity whole genome sequence and gene annotation resource for two Venturia nashicola isolates.</title>
        <authorList>
            <person name="Prokchorchik M."/>
            <person name="Won K."/>
            <person name="Lee Y."/>
            <person name="Choi E.D."/>
            <person name="Segonzac C."/>
            <person name="Sohn K.H."/>
        </authorList>
    </citation>
    <scope>NUCLEOTIDE SEQUENCE [LARGE SCALE GENOMIC DNA]</scope>
    <source>
        <strain evidence="19 20">PRI2</strain>
    </source>
</reference>
<dbReference type="GO" id="GO:0009636">
    <property type="term" value="P:response to toxic substance"/>
    <property type="evidence" value="ECO:0007669"/>
    <property type="project" value="UniProtKB-KW"/>
</dbReference>
<evidence type="ECO:0000256" key="12">
    <source>
        <dbReference type="ARBA" id="ARBA00023004"/>
    </source>
</evidence>
<evidence type="ECO:0000256" key="2">
    <source>
        <dbReference type="ARBA" id="ARBA00001974"/>
    </source>
</evidence>
<dbReference type="AlphaFoldDB" id="A0A4Z1P4K7"/>
<name>A0A4Z1P4K7_9PEZI</name>
<evidence type="ECO:0000313" key="20">
    <source>
        <dbReference type="Proteomes" id="UP000298493"/>
    </source>
</evidence>
<keyword evidence="6" id="KW-0349">Heme</keyword>
<evidence type="ECO:0000256" key="3">
    <source>
        <dbReference type="ARBA" id="ARBA00006401"/>
    </source>
</evidence>
<dbReference type="CDD" id="cd08922">
    <property type="entry name" value="FHb-globin"/>
    <property type="match status" value="1"/>
</dbReference>
<evidence type="ECO:0000256" key="6">
    <source>
        <dbReference type="ARBA" id="ARBA00022617"/>
    </source>
</evidence>
<evidence type="ECO:0000256" key="15">
    <source>
        <dbReference type="ARBA" id="ARBA00049433"/>
    </source>
</evidence>
<comment type="catalytic activity">
    <reaction evidence="14">
        <text>2 nitric oxide + NADH + 2 O2 = 2 nitrate + NAD(+) + H(+)</text>
        <dbReference type="Rhea" id="RHEA:19469"/>
        <dbReference type="ChEBI" id="CHEBI:15378"/>
        <dbReference type="ChEBI" id="CHEBI:15379"/>
        <dbReference type="ChEBI" id="CHEBI:16480"/>
        <dbReference type="ChEBI" id="CHEBI:17632"/>
        <dbReference type="ChEBI" id="CHEBI:57540"/>
        <dbReference type="ChEBI" id="CHEBI:57945"/>
        <dbReference type="EC" id="1.14.12.17"/>
    </reaction>
</comment>
<evidence type="ECO:0000256" key="9">
    <source>
        <dbReference type="ARBA" id="ARBA00022827"/>
    </source>
</evidence>
<comment type="cofactor">
    <cofactor evidence="1">
        <name>heme b</name>
        <dbReference type="ChEBI" id="CHEBI:60344"/>
    </cofactor>
</comment>
<evidence type="ECO:0000256" key="4">
    <source>
        <dbReference type="ARBA" id="ARBA00012229"/>
    </source>
</evidence>
<dbReference type="PANTHER" id="PTHR43396:SF3">
    <property type="entry name" value="FLAVOHEMOPROTEIN"/>
    <property type="match status" value="1"/>
</dbReference>
<evidence type="ECO:0000256" key="13">
    <source>
        <dbReference type="ARBA" id="ARBA00023027"/>
    </source>
</evidence>
<dbReference type="Gene3D" id="3.40.50.80">
    <property type="entry name" value="Nucleotide-binding domain of ferredoxin-NADP reductase (FNR) module"/>
    <property type="match status" value="1"/>
</dbReference>
<dbReference type="EC" id="1.14.12.17" evidence="4"/>
<evidence type="ECO:0000313" key="19">
    <source>
        <dbReference type="EMBL" id="TID15150.1"/>
    </source>
</evidence>
<dbReference type="GO" id="GO:0071949">
    <property type="term" value="F:FAD binding"/>
    <property type="evidence" value="ECO:0007669"/>
    <property type="project" value="TreeGrafter"/>
</dbReference>
<keyword evidence="20" id="KW-1185">Reference proteome</keyword>
<evidence type="ECO:0000256" key="14">
    <source>
        <dbReference type="ARBA" id="ARBA00048649"/>
    </source>
</evidence>
<evidence type="ECO:0000256" key="1">
    <source>
        <dbReference type="ARBA" id="ARBA00001970"/>
    </source>
</evidence>
<keyword evidence="8" id="KW-0479">Metal-binding</keyword>
<dbReference type="GO" id="GO:0071500">
    <property type="term" value="P:cellular response to nitrosative stress"/>
    <property type="evidence" value="ECO:0007669"/>
    <property type="project" value="TreeGrafter"/>
</dbReference>
<evidence type="ECO:0000256" key="5">
    <source>
        <dbReference type="ARBA" id="ARBA00022575"/>
    </source>
</evidence>
<evidence type="ECO:0000256" key="11">
    <source>
        <dbReference type="ARBA" id="ARBA00023002"/>
    </source>
</evidence>
<organism evidence="19 20">
    <name type="scientific">Venturia nashicola</name>
    <dbReference type="NCBI Taxonomy" id="86259"/>
    <lineage>
        <taxon>Eukaryota</taxon>
        <taxon>Fungi</taxon>
        <taxon>Dikarya</taxon>
        <taxon>Ascomycota</taxon>
        <taxon>Pezizomycotina</taxon>
        <taxon>Dothideomycetes</taxon>
        <taxon>Pleosporomycetidae</taxon>
        <taxon>Venturiales</taxon>
        <taxon>Venturiaceae</taxon>
        <taxon>Venturia</taxon>
    </lineage>
</organism>
<dbReference type="InterPro" id="IPR012292">
    <property type="entry name" value="Globin/Proto"/>
</dbReference>